<dbReference type="Proteomes" id="UP000094569">
    <property type="component" value="Unassembled WGS sequence"/>
</dbReference>
<dbReference type="OrthoDB" id="9909311at2759"/>
<organism evidence="4 5">
    <name type="scientific">Aspergillus cristatus</name>
    <name type="common">Chinese Fuzhuan brick tea-fermentation fungus</name>
    <name type="synonym">Eurotium cristatum</name>
    <dbReference type="NCBI Taxonomy" id="573508"/>
    <lineage>
        <taxon>Eukaryota</taxon>
        <taxon>Fungi</taxon>
        <taxon>Dikarya</taxon>
        <taxon>Ascomycota</taxon>
        <taxon>Pezizomycotina</taxon>
        <taxon>Eurotiomycetes</taxon>
        <taxon>Eurotiomycetidae</taxon>
        <taxon>Eurotiales</taxon>
        <taxon>Aspergillaceae</taxon>
        <taxon>Aspergillus</taxon>
        <taxon>Aspergillus subgen. Aspergillus</taxon>
    </lineage>
</organism>
<dbReference type="AlphaFoldDB" id="A0A1E3BU04"/>
<dbReference type="InterPro" id="IPR006600">
    <property type="entry name" value="HTH_CenpB_DNA-bd_dom"/>
</dbReference>
<dbReference type="PANTHER" id="PTHR19303:SF70">
    <property type="entry name" value="HTH CENPB-TYPE DOMAIN-CONTAINING PROTEIN"/>
    <property type="match status" value="1"/>
</dbReference>
<evidence type="ECO:0000313" key="4">
    <source>
        <dbReference type="EMBL" id="ODM23836.1"/>
    </source>
</evidence>
<dbReference type="InterPro" id="IPR009057">
    <property type="entry name" value="Homeodomain-like_sf"/>
</dbReference>
<dbReference type="VEuPathDB" id="FungiDB:SI65_01426"/>
<dbReference type="GO" id="GO:0003677">
    <property type="term" value="F:DNA binding"/>
    <property type="evidence" value="ECO:0007669"/>
    <property type="project" value="UniProtKB-KW"/>
</dbReference>
<protein>
    <recommendedName>
        <fullName evidence="3">HTH CENPB-type domain-containing protein</fullName>
    </recommendedName>
</protein>
<sequence length="536" mass="59018">MDTDRHHQGSNTNSNTNNNSNNFGPPSWMEVGDMDSSQHSPTLPDFHSMGYGSHPIMPLDSSYGLSIPPPYASLPLTVPSHQWPSLIATQSHFPDSGLSSHTALPGVSQVAPQQSGRKSSTSSAAPRRTLTDEDRRRMCLYHEEHKTAKQTDIGALFGVERSTVSKVLRQKEKYLNAEDTTRSPIKRAKGRVPDIEKALSNWARNYQKQGFPLTDAQIREKAMFFASTCGSPDGKEKVLTTRWLEKFKQKHTLGSKSRKSSFASAKSDSTSPTRLSINSALASAVQSPTLISPTSPTGFISPTSLSPTQSHENIKTNLAESLADLAEYQRKNKAMTSSDTTASSLSPGVTSPTSLMSDPFSSATDANKPRSETFPFGTVDPNMISEQQQHQQSLLEQPQPHPLSLPILESPFEEHNTNNVTDLSNTVKRNRSHPEIKARPIYPAIYSKSATVSPISPPGSPTQDEARQALELVMNYFQQQPTGLCAQEYFTMGKLMERLDLAKNQSHMLPGGFTRIEEHDDSTSQMNRKRSIHGLV</sequence>
<reference evidence="4 5" key="1">
    <citation type="journal article" date="2016" name="BMC Genomics">
        <title>Comparative genomic and transcriptomic analyses of the Fuzhuan brick tea-fermentation fungus Aspergillus cristatus.</title>
        <authorList>
            <person name="Ge Y."/>
            <person name="Wang Y."/>
            <person name="Liu Y."/>
            <person name="Tan Y."/>
            <person name="Ren X."/>
            <person name="Zhang X."/>
            <person name="Hyde K.D."/>
            <person name="Liu Y."/>
            <person name="Liu Z."/>
        </authorList>
    </citation>
    <scope>NUCLEOTIDE SEQUENCE [LARGE SCALE GENOMIC DNA]</scope>
    <source>
        <strain evidence="4 5">GZAAS20.1005</strain>
    </source>
</reference>
<keyword evidence="1" id="KW-0238">DNA-binding</keyword>
<feature type="compositionally biased region" description="Low complexity" evidence="2">
    <location>
        <begin position="10"/>
        <end position="22"/>
    </location>
</feature>
<dbReference type="EMBL" id="JXNT01000001">
    <property type="protein sequence ID" value="ODM23836.1"/>
    <property type="molecule type" value="Genomic_DNA"/>
</dbReference>
<dbReference type="Pfam" id="PF03221">
    <property type="entry name" value="HTH_Tnp_Tc5"/>
    <property type="match status" value="1"/>
</dbReference>
<comment type="caution">
    <text evidence="4">The sequence shown here is derived from an EMBL/GenBank/DDBJ whole genome shotgun (WGS) entry which is preliminary data.</text>
</comment>
<evidence type="ECO:0000313" key="5">
    <source>
        <dbReference type="Proteomes" id="UP000094569"/>
    </source>
</evidence>
<name>A0A1E3BU04_ASPCR</name>
<feature type="region of interest" description="Disordered" evidence="2">
    <location>
        <begin position="332"/>
        <end position="380"/>
    </location>
</feature>
<accession>A0A1E3BU04</accession>
<feature type="compositionally biased region" description="Polar residues" evidence="2">
    <location>
        <begin position="334"/>
        <end position="365"/>
    </location>
</feature>
<dbReference type="SMART" id="SM00674">
    <property type="entry name" value="CENPB"/>
    <property type="match status" value="1"/>
</dbReference>
<gene>
    <name evidence="4" type="ORF">SI65_01426</name>
</gene>
<keyword evidence="5" id="KW-1185">Reference proteome</keyword>
<dbReference type="Gene3D" id="1.10.10.60">
    <property type="entry name" value="Homeodomain-like"/>
    <property type="match status" value="2"/>
</dbReference>
<feature type="region of interest" description="Disordered" evidence="2">
    <location>
        <begin position="516"/>
        <end position="536"/>
    </location>
</feature>
<evidence type="ECO:0000256" key="2">
    <source>
        <dbReference type="SAM" id="MobiDB-lite"/>
    </source>
</evidence>
<feature type="compositionally biased region" description="Basic residues" evidence="2">
    <location>
        <begin position="527"/>
        <end position="536"/>
    </location>
</feature>
<evidence type="ECO:0000256" key="1">
    <source>
        <dbReference type="ARBA" id="ARBA00023125"/>
    </source>
</evidence>
<feature type="region of interest" description="Disordered" evidence="2">
    <location>
        <begin position="97"/>
        <end position="135"/>
    </location>
</feature>
<feature type="compositionally biased region" description="Polar residues" evidence="2">
    <location>
        <begin position="110"/>
        <end position="124"/>
    </location>
</feature>
<proteinExistence type="predicted"/>
<feature type="region of interest" description="Disordered" evidence="2">
    <location>
        <begin position="289"/>
        <end position="311"/>
    </location>
</feature>
<evidence type="ECO:0000259" key="3">
    <source>
        <dbReference type="PROSITE" id="PS51253"/>
    </source>
</evidence>
<dbReference type="PANTHER" id="PTHR19303">
    <property type="entry name" value="TRANSPOSON"/>
    <property type="match status" value="1"/>
</dbReference>
<dbReference type="SUPFAM" id="SSF46689">
    <property type="entry name" value="Homeodomain-like"/>
    <property type="match status" value="2"/>
</dbReference>
<dbReference type="InterPro" id="IPR050863">
    <property type="entry name" value="CenT-Element_Derived"/>
</dbReference>
<dbReference type="PROSITE" id="PS51253">
    <property type="entry name" value="HTH_CENPB"/>
    <property type="match status" value="1"/>
</dbReference>
<dbReference type="GO" id="GO:0005634">
    <property type="term" value="C:nucleus"/>
    <property type="evidence" value="ECO:0007669"/>
    <property type="project" value="TreeGrafter"/>
</dbReference>
<feature type="domain" description="HTH CENPB-type" evidence="3">
    <location>
        <begin position="183"/>
        <end position="257"/>
    </location>
</feature>
<feature type="region of interest" description="Disordered" evidence="2">
    <location>
        <begin position="1"/>
        <end position="46"/>
    </location>
</feature>